<proteinExistence type="predicted"/>
<evidence type="ECO:0000313" key="1">
    <source>
        <dbReference type="EMBL" id="KAI0085170.1"/>
    </source>
</evidence>
<evidence type="ECO:0000313" key="2">
    <source>
        <dbReference type="Proteomes" id="UP001055072"/>
    </source>
</evidence>
<sequence length="70" mass="8414">MSTRSRSSFRSLHSNLFQKTRHAKREKFKEAIEQFFDKLHHHHRSEFGHATHVLRKLYLPRAQGIQVSNM</sequence>
<gene>
    <name evidence="1" type="ORF">BDY19DRAFT_459237</name>
</gene>
<keyword evidence="2" id="KW-1185">Reference proteome</keyword>
<organism evidence="1 2">
    <name type="scientific">Irpex rosettiformis</name>
    <dbReference type="NCBI Taxonomy" id="378272"/>
    <lineage>
        <taxon>Eukaryota</taxon>
        <taxon>Fungi</taxon>
        <taxon>Dikarya</taxon>
        <taxon>Basidiomycota</taxon>
        <taxon>Agaricomycotina</taxon>
        <taxon>Agaricomycetes</taxon>
        <taxon>Polyporales</taxon>
        <taxon>Irpicaceae</taxon>
        <taxon>Irpex</taxon>
    </lineage>
</organism>
<reference evidence="1" key="1">
    <citation type="journal article" date="2021" name="Environ. Microbiol.">
        <title>Gene family expansions and transcriptome signatures uncover fungal adaptations to wood decay.</title>
        <authorList>
            <person name="Hage H."/>
            <person name="Miyauchi S."/>
            <person name="Viragh M."/>
            <person name="Drula E."/>
            <person name="Min B."/>
            <person name="Chaduli D."/>
            <person name="Navarro D."/>
            <person name="Favel A."/>
            <person name="Norest M."/>
            <person name="Lesage-Meessen L."/>
            <person name="Balint B."/>
            <person name="Merenyi Z."/>
            <person name="de Eugenio L."/>
            <person name="Morin E."/>
            <person name="Martinez A.T."/>
            <person name="Baldrian P."/>
            <person name="Stursova M."/>
            <person name="Martinez M.J."/>
            <person name="Novotny C."/>
            <person name="Magnuson J.K."/>
            <person name="Spatafora J.W."/>
            <person name="Maurice S."/>
            <person name="Pangilinan J."/>
            <person name="Andreopoulos W."/>
            <person name="LaButti K."/>
            <person name="Hundley H."/>
            <person name="Na H."/>
            <person name="Kuo A."/>
            <person name="Barry K."/>
            <person name="Lipzen A."/>
            <person name="Henrissat B."/>
            <person name="Riley R."/>
            <person name="Ahrendt S."/>
            <person name="Nagy L.G."/>
            <person name="Grigoriev I.V."/>
            <person name="Martin F."/>
            <person name="Rosso M.N."/>
        </authorList>
    </citation>
    <scope>NUCLEOTIDE SEQUENCE</scope>
    <source>
        <strain evidence="1">CBS 384.51</strain>
    </source>
</reference>
<name>A0ACB8TT61_9APHY</name>
<comment type="caution">
    <text evidence="1">The sequence shown here is derived from an EMBL/GenBank/DDBJ whole genome shotgun (WGS) entry which is preliminary data.</text>
</comment>
<dbReference type="Proteomes" id="UP001055072">
    <property type="component" value="Unassembled WGS sequence"/>
</dbReference>
<accession>A0ACB8TT61</accession>
<dbReference type="EMBL" id="MU274934">
    <property type="protein sequence ID" value="KAI0085170.1"/>
    <property type="molecule type" value="Genomic_DNA"/>
</dbReference>
<protein>
    <submittedName>
        <fullName evidence="1">Uncharacterized protein</fullName>
    </submittedName>
</protein>